<feature type="signal peptide" evidence="2">
    <location>
        <begin position="1"/>
        <end position="19"/>
    </location>
</feature>
<dbReference type="Proteomes" id="UP000053825">
    <property type="component" value="Unassembled WGS sequence"/>
</dbReference>
<dbReference type="ESTHER" id="9hyme-a0a0l7rhc5">
    <property type="family name" value="Carb_B_Arthropoda"/>
</dbReference>
<organism evidence="4 5">
    <name type="scientific">Habropoda laboriosa</name>
    <dbReference type="NCBI Taxonomy" id="597456"/>
    <lineage>
        <taxon>Eukaryota</taxon>
        <taxon>Metazoa</taxon>
        <taxon>Ecdysozoa</taxon>
        <taxon>Arthropoda</taxon>
        <taxon>Hexapoda</taxon>
        <taxon>Insecta</taxon>
        <taxon>Pterygota</taxon>
        <taxon>Neoptera</taxon>
        <taxon>Endopterygota</taxon>
        <taxon>Hymenoptera</taxon>
        <taxon>Apocrita</taxon>
        <taxon>Aculeata</taxon>
        <taxon>Apoidea</taxon>
        <taxon>Anthophila</taxon>
        <taxon>Apidae</taxon>
        <taxon>Habropoda</taxon>
    </lineage>
</organism>
<evidence type="ECO:0000256" key="2">
    <source>
        <dbReference type="SAM" id="SignalP"/>
    </source>
</evidence>
<dbReference type="InterPro" id="IPR029058">
    <property type="entry name" value="AB_hydrolase_fold"/>
</dbReference>
<dbReference type="InterPro" id="IPR050309">
    <property type="entry name" value="Type-B_Carboxylest/Lipase"/>
</dbReference>
<evidence type="ECO:0000313" key="4">
    <source>
        <dbReference type="EMBL" id="KOC70367.1"/>
    </source>
</evidence>
<feature type="chain" id="PRO_5005575351" evidence="2">
    <location>
        <begin position="20"/>
        <end position="578"/>
    </location>
</feature>
<name>A0A0L7RHC5_9HYME</name>
<sequence length="578" mass="65355">MTLLCLIFFSIIGIGNVSYGTLEPEAIPPIGRIRGSIFRSRLGKKIYSFRGVRYAEPPTGERRFQVAVPAADWKHVFDASKEGPGCPNLDTSQPSSEDCLRLNVYTKKLPSCHQNVSRPVLVFFHPGGFYSFSGQSSYWGPQYLLDKDVVLVTVNYRLGSLGFLSTGDSLAPGNLGLKDQVVALRWVQRNIAAFGGDPNCVTISGCSVGGLSTMLHILSPMSKNLFHRAIVMSGSLLTAEPYPTQQIDLAKKQARLLGCPTDSSQAILSCLRSKPVVNFTNTLSNFTVNYYCDPIIIWKPVVESKFPGVEQFLTAQPVDLIKQGKFQQVPAIFGITKDEFGGVVVGDNYYRNMSENWYHVAPISFIYERDTSRSKYISTELRQFYFNGQEITPAKNDGLAHVCGFVKAVSPQFLRFTIYRVNISQIYADSVIIFPMYRGAKLIAENSRNSVYFYKFAYQGRYSFTMWNSTTPYGVVHQDDLQYLFFIGSLFPYFDKNAPEIPMVELYTSMWSNFMQTGEPVPKRGPYKHIKWDRFVPQQNNYLDITLNPTMKTGIYPDRMQEWEKLFPLSSVSQTTRN</sequence>
<dbReference type="SUPFAM" id="SSF53474">
    <property type="entry name" value="alpha/beta-Hydrolases"/>
    <property type="match status" value="1"/>
</dbReference>
<proteinExistence type="predicted"/>
<dbReference type="Pfam" id="PF00135">
    <property type="entry name" value="COesterase"/>
    <property type="match status" value="1"/>
</dbReference>
<feature type="domain" description="Carboxylesterase type B" evidence="3">
    <location>
        <begin position="30"/>
        <end position="563"/>
    </location>
</feature>
<reference evidence="4 5" key="1">
    <citation type="submission" date="2015-07" db="EMBL/GenBank/DDBJ databases">
        <title>The genome of Habropoda laboriosa.</title>
        <authorList>
            <person name="Pan H."/>
            <person name="Kapheim K."/>
        </authorList>
    </citation>
    <scope>NUCLEOTIDE SEQUENCE [LARGE SCALE GENOMIC DNA]</scope>
    <source>
        <strain evidence="4">0110345459</strain>
    </source>
</reference>
<accession>A0A0L7RHC5</accession>
<keyword evidence="2" id="KW-0732">Signal</keyword>
<dbReference type="PANTHER" id="PTHR11559">
    <property type="entry name" value="CARBOXYLESTERASE"/>
    <property type="match status" value="1"/>
</dbReference>
<evidence type="ECO:0000259" key="3">
    <source>
        <dbReference type="Pfam" id="PF00135"/>
    </source>
</evidence>
<keyword evidence="5" id="KW-1185">Reference proteome</keyword>
<dbReference type="EMBL" id="KQ414590">
    <property type="protein sequence ID" value="KOC70367.1"/>
    <property type="molecule type" value="Genomic_DNA"/>
</dbReference>
<dbReference type="OrthoDB" id="19653at2759"/>
<dbReference type="AlphaFoldDB" id="A0A0L7RHC5"/>
<gene>
    <name evidence="4" type="ORF">WH47_02870</name>
</gene>
<evidence type="ECO:0000313" key="5">
    <source>
        <dbReference type="Proteomes" id="UP000053825"/>
    </source>
</evidence>
<dbReference type="InterPro" id="IPR002018">
    <property type="entry name" value="CarbesteraseB"/>
</dbReference>
<keyword evidence="1" id="KW-0325">Glycoprotein</keyword>
<dbReference type="STRING" id="597456.A0A0L7RHC5"/>
<evidence type="ECO:0000256" key="1">
    <source>
        <dbReference type="ARBA" id="ARBA00023180"/>
    </source>
</evidence>
<protein>
    <submittedName>
        <fullName evidence="4">Esterase FE4</fullName>
    </submittedName>
</protein>
<dbReference type="Gene3D" id="3.40.50.1820">
    <property type="entry name" value="alpha/beta hydrolase"/>
    <property type="match status" value="1"/>
</dbReference>